<dbReference type="AlphaFoldDB" id="A0A4P8J2G3"/>
<feature type="transmembrane region" description="Helical" evidence="7">
    <location>
        <begin position="79"/>
        <end position="97"/>
    </location>
</feature>
<accession>A0A4P8J2G3</accession>
<organism evidence="8 9">
    <name type="scientific">Trinickia violacea</name>
    <dbReference type="NCBI Taxonomy" id="2571746"/>
    <lineage>
        <taxon>Bacteria</taxon>
        <taxon>Pseudomonadati</taxon>
        <taxon>Pseudomonadota</taxon>
        <taxon>Betaproteobacteria</taxon>
        <taxon>Burkholderiales</taxon>
        <taxon>Burkholderiaceae</taxon>
        <taxon>Trinickia</taxon>
    </lineage>
</organism>
<keyword evidence="9" id="KW-1185">Reference proteome</keyword>
<evidence type="ECO:0000313" key="9">
    <source>
        <dbReference type="Proteomes" id="UP000298656"/>
    </source>
</evidence>
<proteinExistence type="inferred from homology"/>
<reference evidence="8 9" key="1">
    <citation type="submission" date="2019-05" db="EMBL/GenBank/DDBJ databases">
        <title>Burkholderia sp. DHOD12, isolated from subtropical forest soil.</title>
        <authorList>
            <person name="Gao Z.-H."/>
            <person name="Qiu L.-H."/>
        </authorList>
    </citation>
    <scope>NUCLEOTIDE SEQUENCE [LARGE SCALE GENOMIC DNA]</scope>
    <source>
        <strain evidence="8 9">DHOD12</strain>
    </source>
</reference>
<evidence type="ECO:0000313" key="8">
    <source>
        <dbReference type="EMBL" id="QCP54273.1"/>
    </source>
</evidence>
<keyword evidence="6 7" id="KW-0472">Membrane</keyword>
<dbReference type="KEGG" id="tvl:FAZ95_35490"/>
<evidence type="ECO:0000256" key="4">
    <source>
        <dbReference type="ARBA" id="ARBA00022692"/>
    </source>
</evidence>
<name>A0A4P8J2G3_9BURK</name>
<sequence>MIRENSAPYAALLLRVSLGVLFVAHALLKIFVFTIPGTVEFFASLGLPGPLAYAVIVLELGGGLALIVGWHARYFAIPLALDLAGAIVTVHAANGWLFTNKDGGWEYPAFWMVALIVLFLLGDGAFALKSARKPA</sequence>
<dbReference type="EMBL" id="CP040078">
    <property type="protein sequence ID" value="QCP54273.1"/>
    <property type="molecule type" value="Genomic_DNA"/>
</dbReference>
<gene>
    <name evidence="8" type="ORF">FAZ95_35490</name>
</gene>
<dbReference type="InterPro" id="IPR032808">
    <property type="entry name" value="DoxX"/>
</dbReference>
<feature type="transmembrane region" description="Helical" evidence="7">
    <location>
        <begin position="51"/>
        <end position="72"/>
    </location>
</feature>
<feature type="transmembrane region" description="Helical" evidence="7">
    <location>
        <begin position="12"/>
        <end position="31"/>
    </location>
</feature>
<dbReference type="Pfam" id="PF07681">
    <property type="entry name" value="DoxX"/>
    <property type="match status" value="1"/>
</dbReference>
<dbReference type="Proteomes" id="UP000298656">
    <property type="component" value="Chromosome 2"/>
</dbReference>
<evidence type="ECO:0000256" key="1">
    <source>
        <dbReference type="ARBA" id="ARBA00004651"/>
    </source>
</evidence>
<dbReference type="InterPro" id="IPR051907">
    <property type="entry name" value="DoxX-like_oxidoreductase"/>
</dbReference>
<evidence type="ECO:0000256" key="7">
    <source>
        <dbReference type="SAM" id="Phobius"/>
    </source>
</evidence>
<keyword evidence="3" id="KW-1003">Cell membrane</keyword>
<keyword evidence="4 7" id="KW-0812">Transmembrane</keyword>
<dbReference type="OrthoDB" id="5382961at2"/>
<comment type="subcellular location">
    <subcellularLocation>
        <location evidence="1">Cell membrane</location>
        <topology evidence="1">Multi-pass membrane protein</topology>
    </subcellularLocation>
</comment>
<dbReference type="RefSeq" id="WP_137337041.1">
    <property type="nucleotide sequence ID" value="NZ_CP040078.1"/>
</dbReference>
<keyword evidence="5 7" id="KW-1133">Transmembrane helix</keyword>
<evidence type="ECO:0000256" key="5">
    <source>
        <dbReference type="ARBA" id="ARBA00022989"/>
    </source>
</evidence>
<evidence type="ECO:0000256" key="2">
    <source>
        <dbReference type="ARBA" id="ARBA00006679"/>
    </source>
</evidence>
<dbReference type="GO" id="GO:0005886">
    <property type="term" value="C:plasma membrane"/>
    <property type="evidence" value="ECO:0007669"/>
    <property type="project" value="UniProtKB-SubCell"/>
</dbReference>
<protein>
    <submittedName>
        <fullName evidence="8">DoxX family protein</fullName>
    </submittedName>
</protein>
<evidence type="ECO:0000256" key="6">
    <source>
        <dbReference type="ARBA" id="ARBA00023136"/>
    </source>
</evidence>
<feature type="transmembrane region" description="Helical" evidence="7">
    <location>
        <begin position="109"/>
        <end position="128"/>
    </location>
</feature>
<comment type="similarity">
    <text evidence="2">Belongs to the DoxX family.</text>
</comment>
<dbReference type="PANTHER" id="PTHR33452:SF1">
    <property type="entry name" value="INNER MEMBRANE PROTEIN YPHA-RELATED"/>
    <property type="match status" value="1"/>
</dbReference>
<evidence type="ECO:0000256" key="3">
    <source>
        <dbReference type="ARBA" id="ARBA00022475"/>
    </source>
</evidence>
<dbReference type="PANTHER" id="PTHR33452">
    <property type="entry name" value="OXIDOREDUCTASE CATD-RELATED"/>
    <property type="match status" value="1"/>
</dbReference>